<feature type="signal peptide" evidence="1">
    <location>
        <begin position="1"/>
        <end position="21"/>
    </location>
</feature>
<evidence type="ECO:0000313" key="2">
    <source>
        <dbReference type="EMBL" id="MFC5272035.1"/>
    </source>
</evidence>
<evidence type="ECO:0000313" key="3">
    <source>
        <dbReference type="Proteomes" id="UP001596161"/>
    </source>
</evidence>
<proteinExistence type="predicted"/>
<keyword evidence="3" id="KW-1185">Reference proteome</keyword>
<reference evidence="3" key="1">
    <citation type="journal article" date="2019" name="Int. J. Syst. Evol. Microbiol.">
        <title>The Global Catalogue of Microorganisms (GCM) 10K type strain sequencing project: providing services to taxonomists for standard genome sequencing and annotation.</title>
        <authorList>
            <consortium name="The Broad Institute Genomics Platform"/>
            <consortium name="The Broad Institute Genome Sequencing Center for Infectious Disease"/>
            <person name="Wu L."/>
            <person name="Ma J."/>
        </authorList>
    </citation>
    <scope>NUCLEOTIDE SEQUENCE [LARGE SCALE GENOMIC DNA]</scope>
    <source>
        <strain evidence="3">KACC 12602</strain>
    </source>
</reference>
<protein>
    <submittedName>
        <fullName evidence="2">Uncharacterized protein</fullName>
    </submittedName>
</protein>
<gene>
    <name evidence="2" type="ORF">ACFPIB_15565</name>
</gene>
<organism evidence="2 3">
    <name type="scientific">Adhaeribacter terreus</name>
    <dbReference type="NCBI Taxonomy" id="529703"/>
    <lineage>
        <taxon>Bacteria</taxon>
        <taxon>Pseudomonadati</taxon>
        <taxon>Bacteroidota</taxon>
        <taxon>Cytophagia</taxon>
        <taxon>Cytophagales</taxon>
        <taxon>Hymenobacteraceae</taxon>
        <taxon>Adhaeribacter</taxon>
    </lineage>
</organism>
<dbReference type="Proteomes" id="UP001596161">
    <property type="component" value="Unassembled WGS sequence"/>
</dbReference>
<sequence length="712" mass="81310">MKKYFIFSLLALLWLAVPAFAQPPVTPSFKEITLKVDTSAYPFSQYTLTFQGEEHLAFPYTRENQVAEVTLVPVSANIQNVKLAPSADFTLLDSVVNVNNEYFKFRVRFKNLTASQFLNFTFFVKKTDKPEPRTEIVKLFPHTQTTASLLQDDTELFIGEEKVFELTTNHITNLKYPSDWVKGEGLEYRLSERNGILRLHIMPTALGKRTLKLNLQTVKPSLNINGRITYDLPEIAQTFTVKGSRLRFLATDKKEMVYDDVARTKGIEILIENNWNLSLQKTYRIEDQEQPGGMLVAELFTRNNVTNNKVLCWLRIFNYHRISEGYLYIKDGDQAKFITNFDVIPKTSIKTVAIMHEGGDWTTNLTVNPGEVISLRIEGEGLQKAQFNFEDLRDITADSTLLSEQTAVFRLRVPINIARKRIGIYNRAVSTGYALTVKEHQRPKPLDFVLLNYGDKPRKITTIASGPIFYEHVLKDLVLSFSPNLIDQDRKLYGRQYLNIQIRVTNNRNELIDQRTIDNIVICPGDNSPRAAFYGEACTQGEISLNNYLGRKTYDLNEWSKVEIIVSHDKDKYGGEGFSKKMEIVLRRRVKFDTEVSFPAGLLVKNQGTDGYGSFGGISMAMIAQFSFYHPEKINRYRPYKIGAGFLALNAFNFSNNADVKRDLGVVVIGSLYPTTRDTKLSFPLYVGGGYFISKKTDPWFYFLGPGIQVRF</sequence>
<dbReference type="RefSeq" id="WP_378018395.1">
    <property type="nucleotide sequence ID" value="NZ_JBHSKT010000011.1"/>
</dbReference>
<accession>A0ABW0EFR3</accession>
<comment type="caution">
    <text evidence="2">The sequence shown here is derived from an EMBL/GenBank/DDBJ whole genome shotgun (WGS) entry which is preliminary data.</text>
</comment>
<evidence type="ECO:0000256" key="1">
    <source>
        <dbReference type="SAM" id="SignalP"/>
    </source>
</evidence>
<feature type="chain" id="PRO_5046595971" evidence="1">
    <location>
        <begin position="22"/>
        <end position="712"/>
    </location>
</feature>
<name>A0ABW0EFR3_9BACT</name>
<keyword evidence="1" id="KW-0732">Signal</keyword>
<dbReference type="EMBL" id="JBHSKT010000011">
    <property type="protein sequence ID" value="MFC5272035.1"/>
    <property type="molecule type" value="Genomic_DNA"/>
</dbReference>